<dbReference type="PIRSF" id="PIRSF001293">
    <property type="entry name" value="ATP6V0A1"/>
    <property type="match status" value="1"/>
</dbReference>
<keyword evidence="7 9" id="KW-0406">Ion transport</keyword>
<keyword evidence="8 9" id="KW-0472">Membrane</keyword>
<evidence type="ECO:0000256" key="7">
    <source>
        <dbReference type="ARBA" id="ARBA00023065"/>
    </source>
</evidence>
<comment type="subcellular location">
    <subcellularLocation>
        <location evidence="1">Membrane</location>
        <topology evidence="1">Multi-pass membrane protein</topology>
    </subcellularLocation>
</comment>
<keyword evidence="12" id="KW-1185">Reference proteome</keyword>
<evidence type="ECO:0000313" key="11">
    <source>
        <dbReference type="EMBL" id="KAL3800788.1"/>
    </source>
</evidence>
<feature type="coiled-coil region" evidence="10">
    <location>
        <begin position="178"/>
        <end position="205"/>
    </location>
</feature>
<evidence type="ECO:0000256" key="10">
    <source>
        <dbReference type="SAM" id="Coils"/>
    </source>
</evidence>
<proteinExistence type="inferred from homology"/>
<comment type="similarity">
    <text evidence="2 9">Belongs to the V-ATPase 116 kDa subunit family.</text>
</comment>
<dbReference type="GO" id="GO:0016020">
    <property type="term" value="C:membrane"/>
    <property type="evidence" value="ECO:0007669"/>
    <property type="project" value="UniProtKB-SubCell"/>
</dbReference>
<reference evidence="11 12" key="1">
    <citation type="journal article" date="2020" name="G3 (Bethesda)">
        <title>Improved Reference Genome for Cyclotella cryptica CCMP332, a Model for Cell Wall Morphogenesis, Salinity Adaptation, and Lipid Production in Diatoms (Bacillariophyta).</title>
        <authorList>
            <person name="Roberts W.R."/>
            <person name="Downey K.M."/>
            <person name="Ruck E.C."/>
            <person name="Traller J.C."/>
            <person name="Alverson A.J."/>
        </authorList>
    </citation>
    <scope>NUCLEOTIDE SEQUENCE [LARGE SCALE GENOMIC DNA]</scope>
    <source>
        <strain evidence="11 12">CCMP332</strain>
    </source>
</reference>
<comment type="caution">
    <text evidence="11">The sequence shown here is derived from an EMBL/GenBank/DDBJ whole genome shotgun (WGS) entry which is preliminary data.</text>
</comment>
<dbReference type="PANTHER" id="PTHR11629">
    <property type="entry name" value="VACUOLAR PROTON ATPASES"/>
    <property type="match status" value="1"/>
</dbReference>
<evidence type="ECO:0000256" key="6">
    <source>
        <dbReference type="ARBA" id="ARBA00022989"/>
    </source>
</evidence>
<keyword evidence="10" id="KW-0175">Coiled coil</keyword>
<keyword evidence="5 9" id="KW-0375">Hydrogen ion transport</keyword>
<feature type="transmembrane region" description="Helical" evidence="9">
    <location>
        <begin position="656"/>
        <end position="680"/>
    </location>
</feature>
<gene>
    <name evidence="11" type="ORF">HJC23_001625</name>
</gene>
<organism evidence="11 12">
    <name type="scientific">Cyclotella cryptica</name>
    <dbReference type="NCBI Taxonomy" id="29204"/>
    <lineage>
        <taxon>Eukaryota</taxon>
        <taxon>Sar</taxon>
        <taxon>Stramenopiles</taxon>
        <taxon>Ochrophyta</taxon>
        <taxon>Bacillariophyta</taxon>
        <taxon>Coscinodiscophyceae</taxon>
        <taxon>Thalassiosirophycidae</taxon>
        <taxon>Stephanodiscales</taxon>
        <taxon>Stephanodiscaceae</taxon>
        <taxon>Cyclotella</taxon>
    </lineage>
</organism>
<dbReference type="GO" id="GO:1902600">
    <property type="term" value="P:proton transmembrane transport"/>
    <property type="evidence" value="ECO:0007669"/>
    <property type="project" value="UniProtKB-KW"/>
</dbReference>
<dbReference type="PANTHER" id="PTHR11629:SF63">
    <property type="entry name" value="V-TYPE PROTON ATPASE SUBUNIT A"/>
    <property type="match status" value="1"/>
</dbReference>
<evidence type="ECO:0000256" key="1">
    <source>
        <dbReference type="ARBA" id="ARBA00004141"/>
    </source>
</evidence>
<evidence type="ECO:0000256" key="5">
    <source>
        <dbReference type="ARBA" id="ARBA00022781"/>
    </source>
</evidence>
<evidence type="ECO:0000256" key="2">
    <source>
        <dbReference type="ARBA" id="ARBA00009904"/>
    </source>
</evidence>
<dbReference type="InterPro" id="IPR026028">
    <property type="entry name" value="V-type_ATPase_116kDa_su_euka"/>
</dbReference>
<feature type="transmembrane region" description="Helical" evidence="9">
    <location>
        <begin position="888"/>
        <end position="912"/>
    </location>
</feature>
<protein>
    <recommendedName>
        <fullName evidence="9">V-type proton ATPase subunit a</fullName>
    </recommendedName>
</protein>
<dbReference type="Proteomes" id="UP001516023">
    <property type="component" value="Unassembled WGS sequence"/>
</dbReference>
<keyword evidence="3 9" id="KW-0813">Transport</keyword>
<keyword evidence="6 9" id="KW-1133">Transmembrane helix</keyword>
<evidence type="ECO:0000256" key="3">
    <source>
        <dbReference type="ARBA" id="ARBA00022448"/>
    </source>
</evidence>
<dbReference type="Pfam" id="PF01496">
    <property type="entry name" value="V_ATPase_I"/>
    <property type="match status" value="2"/>
</dbReference>
<dbReference type="AlphaFoldDB" id="A0ABD3QL90"/>
<feature type="transmembrane region" description="Helical" evidence="9">
    <location>
        <begin position="490"/>
        <end position="523"/>
    </location>
</feature>
<dbReference type="EMBL" id="JABMIG020000030">
    <property type="protein sequence ID" value="KAL3800788.1"/>
    <property type="molecule type" value="Genomic_DNA"/>
</dbReference>
<accession>A0ABD3QL90</accession>
<comment type="function">
    <text evidence="9">Essential component of the vacuolar proton pump (V-ATPase), a multimeric enzyme that catalyzes the translocation of protons across the membranes. Required for assembly and activity of the V-ATPase.</text>
</comment>
<evidence type="ECO:0000313" key="12">
    <source>
        <dbReference type="Proteomes" id="UP001516023"/>
    </source>
</evidence>
<feature type="transmembrane region" description="Helical" evidence="9">
    <location>
        <begin position="627"/>
        <end position="650"/>
    </location>
</feature>
<name>A0ABD3QL90_9STRA</name>
<evidence type="ECO:0000256" key="4">
    <source>
        <dbReference type="ARBA" id="ARBA00022692"/>
    </source>
</evidence>
<keyword evidence="4 9" id="KW-0812">Transmembrane</keyword>
<sequence>MMLPTPLERKAHDEFMSPPRAVRKIIQPEEEDKKQKLTKADGALPHTHQPLFVFTLQLSYYQEKAKMSRWFRSEHMEYISLIVNEDAAHDCLADLGKLSAIQFTDLNPDLTPFQRRYVSYVRRCDELERKLRFFANECDNFGLNLETAGDIDTFLQSPASVRTSLGSGKGEPTGTQLLESLEVELEGYESQLKELNAYSEKLTREYNEKVELQEVLEKARRFFMTDAPRLAVSELSGGRKGTGSNQGLLAGAHDVEARDLDMRFSSITGVVSTDEKVRFERMIFRATRGNCYVRFAPIKQPITDPETGNLIEKCVFIVFFKSLAIENKLKKICDAFLAHRYSLPDMDDAPSVDRMLTENAQELVDSRTVLLKNQDTRFRLCQMLAQHTERWTWIVLREKAVYHTLNMFKADVSGMLRGEGWVISESFEDIRMSVNRAHSDMDSNMPSHVDQVPKPWPTPPTHFTTNKFTYGYQEFVNTYGIPRYREANPALFTAATFPFLFGVMYGDIGHGLFLFCSGLYLLWNEEKNDKAKLDEMTGGLHTGRYMITMMGFFAVYAGLVYNDCFSLGLNLFGSRWVFSSDEPEEGDVAQMTGQYGDGDSVYPFGLDPMWHIASNELLFFNSFKMKLSVIFGIFQMFTGTCLKGINAIYFGKRLDFLFEFLPMVAFACSLFVYMVVLIFMKWSINWNSRMLSATCIDPASDGWGSADYQETVNGQTGVWVKCNGGDGTCTPWGYACQGNDSLADKCPLNYGGSGDGCQPPNLITSLINIALAPGSVDEPMYEGQAGMQNILLAIAGISVPILLLAKPYFLSKEAASHAHGHDDDEEEQEEHGFGEIIIHQAIETIEFVLGMVSNTASYLRLWALSLAHSELATVFWEKAMLSTLNLNWFATFIGYGVFAGTTFGVLLMMDVLECFLHALRLHWVEFQNKFFAADGIRFAPYSFKQILADASSAH</sequence>
<dbReference type="InterPro" id="IPR002490">
    <property type="entry name" value="V-ATPase_116kDa_su"/>
</dbReference>
<evidence type="ECO:0000256" key="9">
    <source>
        <dbReference type="RuleBase" id="RU361189"/>
    </source>
</evidence>
<evidence type="ECO:0000256" key="8">
    <source>
        <dbReference type="ARBA" id="ARBA00023136"/>
    </source>
</evidence>
<feature type="transmembrane region" description="Helical" evidence="9">
    <location>
        <begin position="790"/>
        <end position="809"/>
    </location>
</feature>